<feature type="binding site" description="axial binding residue" evidence="9">
    <location>
        <position position="423"/>
    </location>
    <ligand>
        <name>heme</name>
        <dbReference type="ChEBI" id="CHEBI:30413"/>
    </ligand>
    <ligandPart>
        <name>Fe</name>
        <dbReference type="ChEBI" id="CHEBI:18248"/>
    </ligandPart>
</feature>
<gene>
    <name evidence="12" type="primary">CYP81E1</name>
    <name evidence="12" type="ORF">CR513_19697</name>
</gene>
<dbReference type="GO" id="GO:0020037">
    <property type="term" value="F:heme binding"/>
    <property type="evidence" value="ECO:0007669"/>
    <property type="project" value="InterPro"/>
</dbReference>
<evidence type="ECO:0000256" key="10">
    <source>
        <dbReference type="RuleBase" id="RU000461"/>
    </source>
</evidence>
<dbReference type="GO" id="GO:0016020">
    <property type="term" value="C:membrane"/>
    <property type="evidence" value="ECO:0007669"/>
    <property type="project" value="UniProtKB-SubCell"/>
</dbReference>
<feature type="non-terminal residue" evidence="12">
    <location>
        <position position="1"/>
    </location>
</feature>
<dbReference type="OrthoDB" id="1055148at2759"/>
<dbReference type="PROSITE" id="PS00086">
    <property type="entry name" value="CYTOCHROME_P450"/>
    <property type="match status" value="1"/>
</dbReference>
<name>A0A371H3X6_MUCPR</name>
<dbReference type="Pfam" id="PF00067">
    <property type="entry name" value="p450"/>
    <property type="match status" value="1"/>
</dbReference>
<evidence type="ECO:0000256" key="9">
    <source>
        <dbReference type="PIRSR" id="PIRSR602401-1"/>
    </source>
</evidence>
<dbReference type="EMBL" id="QJKJ01003633">
    <property type="protein sequence ID" value="RDX97524.1"/>
    <property type="molecule type" value="Genomic_DNA"/>
</dbReference>
<evidence type="ECO:0000256" key="6">
    <source>
        <dbReference type="ARBA" id="ARBA00023004"/>
    </source>
</evidence>
<comment type="caution">
    <text evidence="12">The sequence shown here is derived from an EMBL/GenBank/DDBJ whole genome shotgun (WGS) entry which is preliminary data.</text>
</comment>
<keyword evidence="8 11" id="KW-0472">Membrane</keyword>
<keyword evidence="11" id="KW-0812">Transmembrane</keyword>
<evidence type="ECO:0000313" key="12">
    <source>
        <dbReference type="EMBL" id="RDX97524.1"/>
    </source>
</evidence>
<dbReference type="PANTHER" id="PTHR47947:SF24">
    <property type="entry name" value="ISOFLAVONE 2'-HYDROXYLASE-LIKE"/>
    <property type="match status" value="1"/>
</dbReference>
<evidence type="ECO:0000256" key="1">
    <source>
        <dbReference type="ARBA" id="ARBA00004370"/>
    </source>
</evidence>
<evidence type="ECO:0000313" key="13">
    <source>
        <dbReference type="Proteomes" id="UP000257109"/>
    </source>
</evidence>
<dbReference type="InterPro" id="IPR017972">
    <property type="entry name" value="Cyt_P450_CS"/>
</dbReference>
<dbReference type="CDD" id="cd20653">
    <property type="entry name" value="CYP81"/>
    <property type="match status" value="1"/>
</dbReference>
<dbReference type="InterPro" id="IPR050651">
    <property type="entry name" value="Plant_Cytochrome_P450_Monoox"/>
</dbReference>
<comment type="subcellular location">
    <subcellularLocation>
        <location evidence="1">Membrane</location>
    </subcellularLocation>
</comment>
<keyword evidence="11" id="KW-1133">Transmembrane helix</keyword>
<dbReference type="PRINTS" id="PR00463">
    <property type="entry name" value="EP450I"/>
</dbReference>
<evidence type="ECO:0000256" key="7">
    <source>
        <dbReference type="ARBA" id="ARBA00023033"/>
    </source>
</evidence>
<comment type="cofactor">
    <cofactor evidence="9">
        <name>heme</name>
        <dbReference type="ChEBI" id="CHEBI:30413"/>
    </cofactor>
</comment>
<sequence length="485" mass="55384">MEILSFLSYTLLYVALFLLLKLLLQARKLNNLPPGPPSLPVIGNLHHLKRPLHRTFKGLSDMYSHVISLWFGSRLVVVVSSPSVFQECFTKNDVVLANRPRFLSGKYIFYNYTTLGSSPYGEHWRNLRRITTLDVLSTHRINNFAGIRKDETHMLVHKLAEDSSSDFAEVELTSKFYDMTFNSIMRMISGKRFYGDDCDMADAEEAKQFSAMVSELLKLSGANNKNDFMPVLRLFDFENLEKRLKKISSNTDTFLRGLLQEHRTKMQRTNTMPEYYTDQIIKGLALGMLLAGTDSSAIEWTLSCVLNHPNVLKRARDELETHVGQDRLLDESDLSKLPYLKNIIYETLGLYTPAPLLLPHSSSEECIIGGFKVPRDTIVLINVWSIHRDPQLWSEATSFKPERFEKEGELDKLIAFGLGRRACPGEGLAMRAISLTLGLLIQCFEWKRVGDKEIDIREESGFTLSRLIPLKVMCKARSVIHKLVK</sequence>
<keyword evidence="4 9" id="KW-0479">Metal-binding</keyword>
<reference evidence="12" key="1">
    <citation type="submission" date="2018-05" db="EMBL/GenBank/DDBJ databases">
        <title>Draft genome of Mucuna pruriens seed.</title>
        <authorList>
            <person name="Nnadi N.E."/>
            <person name="Vos R."/>
            <person name="Hasami M.H."/>
            <person name="Devisetty U.K."/>
            <person name="Aguiy J.C."/>
        </authorList>
    </citation>
    <scope>NUCLEOTIDE SEQUENCE [LARGE SCALE GENOMIC DNA]</scope>
    <source>
        <strain evidence="12">JCA_2017</strain>
    </source>
</reference>
<dbReference type="SUPFAM" id="SSF48264">
    <property type="entry name" value="Cytochrome P450"/>
    <property type="match status" value="1"/>
</dbReference>
<keyword evidence="13" id="KW-1185">Reference proteome</keyword>
<evidence type="ECO:0000256" key="8">
    <source>
        <dbReference type="ARBA" id="ARBA00023136"/>
    </source>
</evidence>
<feature type="transmembrane region" description="Helical" evidence="11">
    <location>
        <begin position="6"/>
        <end position="24"/>
    </location>
</feature>
<keyword evidence="7 10" id="KW-0503">Monooxygenase</keyword>
<comment type="similarity">
    <text evidence="2 10">Belongs to the cytochrome P450 family.</text>
</comment>
<dbReference type="STRING" id="157652.A0A371H3X6"/>
<proteinExistence type="inferred from homology"/>
<keyword evidence="6 9" id="KW-0408">Iron</keyword>
<dbReference type="PANTHER" id="PTHR47947">
    <property type="entry name" value="CYTOCHROME P450 82C3-RELATED"/>
    <property type="match status" value="1"/>
</dbReference>
<dbReference type="InterPro" id="IPR001128">
    <property type="entry name" value="Cyt_P450"/>
</dbReference>
<evidence type="ECO:0000256" key="5">
    <source>
        <dbReference type="ARBA" id="ARBA00023002"/>
    </source>
</evidence>
<dbReference type="FunFam" id="1.10.630.10:FF:000023">
    <property type="entry name" value="Cytochrome P450 family protein"/>
    <property type="match status" value="1"/>
</dbReference>
<dbReference type="GO" id="GO:0005506">
    <property type="term" value="F:iron ion binding"/>
    <property type="evidence" value="ECO:0007669"/>
    <property type="project" value="InterPro"/>
</dbReference>
<protein>
    <submittedName>
        <fullName evidence="12">Isoflavone 2'-hydroxylase</fullName>
    </submittedName>
</protein>
<keyword evidence="5 10" id="KW-0560">Oxidoreductase</keyword>
<dbReference type="AlphaFoldDB" id="A0A371H3X6"/>
<dbReference type="GO" id="GO:0016705">
    <property type="term" value="F:oxidoreductase activity, acting on paired donors, with incorporation or reduction of molecular oxygen"/>
    <property type="evidence" value="ECO:0007669"/>
    <property type="project" value="InterPro"/>
</dbReference>
<evidence type="ECO:0000256" key="2">
    <source>
        <dbReference type="ARBA" id="ARBA00010617"/>
    </source>
</evidence>
<dbReference type="Proteomes" id="UP000257109">
    <property type="component" value="Unassembled WGS sequence"/>
</dbReference>
<dbReference type="Gene3D" id="1.10.630.10">
    <property type="entry name" value="Cytochrome P450"/>
    <property type="match status" value="1"/>
</dbReference>
<accession>A0A371H3X6</accession>
<evidence type="ECO:0000256" key="4">
    <source>
        <dbReference type="ARBA" id="ARBA00022723"/>
    </source>
</evidence>
<dbReference type="GO" id="GO:0004497">
    <property type="term" value="F:monooxygenase activity"/>
    <property type="evidence" value="ECO:0007669"/>
    <property type="project" value="UniProtKB-KW"/>
</dbReference>
<evidence type="ECO:0000256" key="11">
    <source>
        <dbReference type="SAM" id="Phobius"/>
    </source>
</evidence>
<organism evidence="12 13">
    <name type="scientific">Mucuna pruriens</name>
    <name type="common">Velvet bean</name>
    <name type="synonym">Dolichos pruriens</name>
    <dbReference type="NCBI Taxonomy" id="157652"/>
    <lineage>
        <taxon>Eukaryota</taxon>
        <taxon>Viridiplantae</taxon>
        <taxon>Streptophyta</taxon>
        <taxon>Embryophyta</taxon>
        <taxon>Tracheophyta</taxon>
        <taxon>Spermatophyta</taxon>
        <taxon>Magnoliopsida</taxon>
        <taxon>eudicotyledons</taxon>
        <taxon>Gunneridae</taxon>
        <taxon>Pentapetalae</taxon>
        <taxon>rosids</taxon>
        <taxon>fabids</taxon>
        <taxon>Fabales</taxon>
        <taxon>Fabaceae</taxon>
        <taxon>Papilionoideae</taxon>
        <taxon>50 kb inversion clade</taxon>
        <taxon>NPAAA clade</taxon>
        <taxon>indigoferoid/millettioid clade</taxon>
        <taxon>Phaseoleae</taxon>
        <taxon>Mucuna</taxon>
    </lineage>
</organism>
<evidence type="ECO:0000256" key="3">
    <source>
        <dbReference type="ARBA" id="ARBA00022617"/>
    </source>
</evidence>
<dbReference type="InterPro" id="IPR036396">
    <property type="entry name" value="Cyt_P450_sf"/>
</dbReference>
<keyword evidence="3 9" id="KW-0349">Heme</keyword>
<dbReference type="InterPro" id="IPR002401">
    <property type="entry name" value="Cyt_P450_E_grp-I"/>
</dbReference>
<dbReference type="PRINTS" id="PR00385">
    <property type="entry name" value="P450"/>
</dbReference>